<sequence length="226" mass="26755">MTLTMQYLTVFAMSVSGAVLGAVYDVYRTILKEWKYLRWMGSILDFSYWIFALLWVLWSLHWANHVDMRLYIFLIMAIGLGLYRLLLRKAVVGSTVGMVMAVTWFLQAVWRIFLITVVGPLLWLWRLLLALLRLIDRVARGIESILLWPFKPLLHTLEWLGRVLYRWTVQPLIEPVIKPVKKQIDAWMRPLRKFASQTKAKWKGFLRRVANWLTDSDSDENNQKRD</sequence>
<evidence type="ECO:0000313" key="2">
    <source>
        <dbReference type="EMBL" id="MCX7571994.1"/>
    </source>
</evidence>
<dbReference type="InterPro" id="IPR019074">
    <property type="entry name" value="YabQ"/>
</dbReference>
<dbReference type="NCBIfam" id="TIGR02893">
    <property type="entry name" value="spore_yabQ"/>
    <property type="match status" value="1"/>
</dbReference>
<organism evidence="2 3">
    <name type="scientific">Tumebacillus lacus</name>
    <dbReference type="NCBI Taxonomy" id="2995335"/>
    <lineage>
        <taxon>Bacteria</taxon>
        <taxon>Bacillati</taxon>
        <taxon>Bacillota</taxon>
        <taxon>Bacilli</taxon>
        <taxon>Bacillales</taxon>
        <taxon>Alicyclobacillaceae</taxon>
        <taxon>Tumebacillus</taxon>
    </lineage>
</organism>
<dbReference type="RefSeq" id="WP_267153238.1">
    <property type="nucleotide sequence ID" value="NZ_JAPMLT010000014.1"/>
</dbReference>
<feature type="transmembrane region" description="Helical" evidence="1">
    <location>
        <begin position="6"/>
        <end position="27"/>
    </location>
</feature>
<feature type="transmembrane region" description="Helical" evidence="1">
    <location>
        <begin position="39"/>
        <end position="60"/>
    </location>
</feature>
<dbReference type="Pfam" id="PF09578">
    <property type="entry name" value="Spore_YabQ"/>
    <property type="match status" value="1"/>
</dbReference>
<feature type="transmembrane region" description="Helical" evidence="1">
    <location>
        <begin position="112"/>
        <end position="132"/>
    </location>
</feature>
<dbReference type="EMBL" id="JAPMLT010000014">
    <property type="protein sequence ID" value="MCX7571994.1"/>
    <property type="molecule type" value="Genomic_DNA"/>
</dbReference>
<keyword evidence="1" id="KW-0472">Membrane</keyword>
<keyword evidence="3" id="KW-1185">Reference proteome</keyword>
<keyword evidence="1" id="KW-1133">Transmembrane helix</keyword>
<feature type="transmembrane region" description="Helical" evidence="1">
    <location>
        <begin position="66"/>
        <end position="83"/>
    </location>
</feature>
<keyword evidence="1" id="KW-0812">Transmembrane</keyword>
<comment type="caution">
    <text evidence="2">The sequence shown here is derived from an EMBL/GenBank/DDBJ whole genome shotgun (WGS) entry which is preliminary data.</text>
</comment>
<evidence type="ECO:0000256" key="1">
    <source>
        <dbReference type="SAM" id="Phobius"/>
    </source>
</evidence>
<name>A0ABT3X517_9BACL</name>
<reference evidence="2 3" key="1">
    <citation type="submission" date="2022-11" db="EMBL/GenBank/DDBJ databases">
        <title>Study of microbial diversity in lake waters.</title>
        <authorList>
            <person name="Zhang J."/>
        </authorList>
    </citation>
    <scope>NUCLEOTIDE SEQUENCE [LARGE SCALE GENOMIC DNA]</scope>
    <source>
        <strain evidence="2 3">DT12</strain>
    </source>
</reference>
<accession>A0ABT3X517</accession>
<gene>
    <name evidence="2" type="primary">yabQ</name>
    <name evidence="2" type="ORF">OS242_18815</name>
</gene>
<proteinExistence type="predicted"/>
<evidence type="ECO:0000313" key="3">
    <source>
        <dbReference type="Proteomes" id="UP001208017"/>
    </source>
</evidence>
<dbReference type="Proteomes" id="UP001208017">
    <property type="component" value="Unassembled WGS sequence"/>
</dbReference>
<protein>
    <submittedName>
        <fullName evidence="2">Spore cortex biosynthesis protein YabQ</fullName>
    </submittedName>
</protein>